<keyword evidence="1" id="KW-0732">Signal</keyword>
<dbReference type="KEGG" id="slim:SCL_2053"/>
<evidence type="ECO:0000313" key="2">
    <source>
        <dbReference type="EMBL" id="BAV34343.1"/>
    </source>
</evidence>
<name>A0A1B4XHR1_9GAMM</name>
<feature type="chain" id="PRO_5008572429" evidence="1">
    <location>
        <begin position="24"/>
        <end position="79"/>
    </location>
</feature>
<evidence type="ECO:0000313" key="3">
    <source>
        <dbReference type="Proteomes" id="UP000243180"/>
    </source>
</evidence>
<dbReference type="RefSeq" id="WP_096361094.1">
    <property type="nucleotide sequence ID" value="NZ_AP014879.1"/>
</dbReference>
<dbReference type="EMBL" id="AP014879">
    <property type="protein sequence ID" value="BAV34343.1"/>
    <property type="molecule type" value="Genomic_DNA"/>
</dbReference>
<dbReference type="Proteomes" id="UP000243180">
    <property type="component" value="Chromosome"/>
</dbReference>
<accession>A0A1B4XHR1</accession>
<organism evidence="2 3">
    <name type="scientific">Sulfuricaulis limicola</name>
    <dbReference type="NCBI Taxonomy" id="1620215"/>
    <lineage>
        <taxon>Bacteria</taxon>
        <taxon>Pseudomonadati</taxon>
        <taxon>Pseudomonadota</taxon>
        <taxon>Gammaproteobacteria</taxon>
        <taxon>Acidiferrobacterales</taxon>
        <taxon>Acidiferrobacteraceae</taxon>
        <taxon>Sulfuricaulis</taxon>
    </lineage>
</organism>
<dbReference type="AlphaFoldDB" id="A0A1B4XHR1"/>
<sequence>MNTHRITAMAMAVALNGFAHTLAAEENIPAIPADDTLQQNVSEQKQETEILISESEMPAQTVSQPADNLLSDLKVYPSF</sequence>
<keyword evidence="3" id="KW-1185">Reference proteome</keyword>
<proteinExistence type="predicted"/>
<gene>
    <name evidence="2" type="ORF">SCL_2053</name>
</gene>
<evidence type="ECO:0000256" key="1">
    <source>
        <dbReference type="SAM" id="SignalP"/>
    </source>
</evidence>
<feature type="signal peptide" evidence="1">
    <location>
        <begin position="1"/>
        <end position="23"/>
    </location>
</feature>
<reference evidence="2 3" key="1">
    <citation type="submission" date="2015-05" db="EMBL/GenBank/DDBJ databases">
        <title>Complete genome sequence of a sulfur-oxidizing gammaproteobacterium strain HA5.</title>
        <authorList>
            <person name="Miura A."/>
            <person name="Kojima H."/>
            <person name="Fukui M."/>
        </authorList>
    </citation>
    <scope>NUCLEOTIDE SEQUENCE [LARGE SCALE GENOMIC DNA]</scope>
    <source>
        <strain evidence="2 3">HA5</strain>
    </source>
</reference>
<protein>
    <submittedName>
        <fullName evidence="2">Uncharacterized protein</fullName>
    </submittedName>
</protein>
<dbReference type="InParanoid" id="A0A1B4XHR1"/>